<sequence length="161" mass="17777">ARCLWTLARHFPAISHLASANQTTPEPELSHLHRHTHSPRVDNTFGGISLPCSQLGDIGRGSHPDDPDGCKCTVQSTVYCLQAPSSRVTGWLLVGNPCSLPLQNASSNKRATRLLRSSAVAVHRPWSINVVRQYNRVRASQPDNPPVVRYERARHDTAFLS</sequence>
<name>A0A1G4B2N8_9PEZI</name>
<evidence type="ECO:0000313" key="1">
    <source>
        <dbReference type="EMBL" id="OHE95585.1"/>
    </source>
</evidence>
<dbReference type="Proteomes" id="UP000176998">
    <property type="component" value="Unassembled WGS sequence"/>
</dbReference>
<evidence type="ECO:0000313" key="2">
    <source>
        <dbReference type="Proteomes" id="UP000176998"/>
    </source>
</evidence>
<dbReference type="RefSeq" id="XP_022472746.1">
    <property type="nucleotide sequence ID" value="XM_022620804.1"/>
</dbReference>
<proteinExistence type="predicted"/>
<dbReference type="AlphaFoldDB" id="A0A1G4B2N8"/>
<gene>
    <name evidence="1" type="ORF">CORC01_09175</name>
</gene>
<keyword evidence="2" id="KW-1185">Reference proteome</keyword>
<accession>A0A1G4B2N8</accession>
<dbReference type="GeneID" id="34562314"/>
<reference evidence="1 2" key="1">
    <citation type="submission" date="2016-09" db="EMBL/GenBank/DDBJ databases">
        <authorList>
            <person name="Capua I."/>
            <person name="De Benedictis P."/>
            <person name="Joannis T."/>
            <person name="Lombin L.H."/>
            <person name="Cattoli G."/>
        </authorList>
    </citation>
    <scope>NUCLEOTIDE SEQUENCE [LARGE SCALE GENOMIC DNA]</scope>
    <source>
        <strain evidence="1 2">IMI 309357</strain>
    </source>
</reference>
<feature type="non-terminal residue" evidence="1">
    <location>
        <position position="1"/>
    </location>
</feature>
<dbReference type="EMBL" id="MJBS01000081">
    <property type="protein sequence ID" value="OHE95585.1"/>
    <property type="molecule type" value="Genomic_DNA"/>
</dbReference>
<comment type="caution">
    <text evidence="1">The sequence shown here is derived from an EMBL/GenBank/DDBJ whole genome shotgun (WGS) entry which is preliminary data.</text>
</comment>
<protein>
    <submittedName>
        <fullName evidence="1">Uncharacterized protein</fullName>
    </submittedName>
</protein>
<organism evidence="1 2">
    <name type="scientific">Colletotrichum orchidophilum</name>
    <dbReference type="NCBI Taxonomy" id="1209926"/>
    <lineage>
        <taxon>Eukaryota</taxon>
        <taxon>Fungi</taxon>
        <taxon>Dikarya</taxon>
        <taxon>Ascomycota</taxon>
        <taxon>Pezizomycotina</taxon>
        <taxon>Sordariomycetes</taxon>
        <taxon>Hypocreomycetidae</taxon>
        <taxon>Glomerellales</taxon>
        <taxon>Glomerellaceae</taxon>
        <taxon>Colletotrichum</taxon>
    </lineage>
</organism>